<protein>
    <submittedName>
        <fullName evidence="2">Uncharacterized protein</fullName>
    </submittedName>
</protein>
<dbReference type="Proteomes" id="UP000321578">
    <property type="component" value="Unassembled WGS sequence"/>
</dbReference>
<dbReference type="EMBL" id="VORO01000016">
    <property type="protein sequence ID" value="TXD88167.1"/>
    <property type="molecule type" value="Genomic_DNA"/>
</dbReference>
<reference evidence="2 3" key="1">
    <citation type="submission" date="2019-08" db="EMBL/GenBank/DDBJ databases">
        <title>Genomes of Subsaximicrobium wynnwilliamsii strains.</title>
        <authorList>
            <person name="Bowman J.P."/>
        </authorList>
    </citation>
    <scope>NUCLEOTIDE SEQUENCE [LARGE SCALE GENOMIC DNA]</scope>
    <source>
        <strain evidence="2 3">2-80-2</strain>
    </source>
</reference>
<evidence type="ECO:0000313" key="2">
    <source>
        <dbReference type="EMBL" id="TXD88167.1"/>
    </source>
</evidence>
<comment type="caution">
    <text evidence="2">The sequence shown here is derived from an EMBL/GenBank/DDBJ whole genome shotgun (WGS) entry which is preliminary data.</text>
</comment>
<sequence length="93" mass="10164">MKNLFFALAFMLVGTFAFANDFCEETSINSKDKLEESSENNEKKNLVDAKAAEGPCFIIVQTKHKDGTRTLHGSVYTAEPGCSGTAVLTINEQ</sequence>
<feature type="signal peptide" evidence="1">
    <location>
        <begin position="1"/>
        <end position="19"/>
    </location>
</feature>
<dbReference type="RefSeq" id="WP_147087175.1">
    <property type="nucleotide sequence ID" value="NZ_VORM01000015.1"/>
</dbReference>
<gene>
    <name evidence="2" type="ORF">ESY86_13790</name>
</gene>
<organism evidence="2 3">
    <name type="scientific">Subsaximicrobium wynnwilliamsii</name>
    <dbReference type="NCBI Taxonomy" id="291179"/>
    <lineage>
        <taxon>Bacteria</taxon>
        <taxon>Pseudomonadati</taxon>
        <taxon>Bacteroidota</taxon>
        <taxon>Flavobacteriia</taxon>
        <taxon>Flavobacteriales</taxon>
        <taxon>Flavobacteriaceae</taxon>
        <taxon>Subsaximicrobium</taxon>
    </lineage>
</organism>
<keyword evidence="3" id="KW-1185">Reference proteome</keyword>
<keyword evidence="1" id="KW-0732">Signal</keyword>
<dbReference type="OrthoDB" id="1454728at2"/>
<accession>A0A5C6ZFW6</accession>
<dbReference type="AlphaFoldDB" id="A0A5C6ZFW6"/>
<proteinExistence type="predicted"/>
<evidence type="ECO:0000256" key="1">
    <source>
        <dbReference type="SAM" id="SignalP"/>
    </source>
</evidence>
<feature type="chain" id="PRO_5022714240" evidence="1">
    <location>
        <begin position="20"/>
        <end position="93"/>
    </location>
</feature>
<name>A0A5C6ZFW6_9FLAO</name>
<evidence type="ECO:0000313" key="3">
    <source>
        <dbReference type="Proteomes" id="UP000321578"/>
    </source>
</evidence>